<dbReference type="AlphaFoldDB" id="A0A149THR8"/>
<evidence type="ECO:0000313" key="7">
    <source>
        <dbReference type="Proteomes" id="UP000075682"/>
    </source>
</evidence>
<evidence type="ECO:0000313" key="5">
    <source>
        <dbReference type="EMBL" id="KXV47426.1"/>
    </source>
</evidence>
<keyword evidence="5" id="KW-0808">Transferase</keyword>
<evidence type="ECO:0000259" key="2">
    <source>
        <dbReference type="Pfam" id="PF13439"/>
    </source>
</evidence>
<keyword evidence="8" id="KW-1185">Reference proteome</keyword>
<dbReference type="Proteomes" id="UP000075636">
    <property type="component" value="Unassembled WGS sequence"/>
</dbReference>
<sequence length="382" mass="43223">MESTRVAIVHEWLENWAGSELVIEQLIKCYPDAKIFAVVDFLSPKDRARLGGREIQTSFIQKLPFARRLFRHYLGLMPLAVEQWDLSGFDIVISSHHAVAKGVITGPDQLHVSYVHSPMRYAWDFQNTYLRQSGLHRGLRGLYIRWLFHRLRNWDVRAAAGVDAFIANSNYIARRIRKTWRREAAVIAPPVNLERFSVTQAKKDHYVVVSRLVPYKRIDLVVEAFRKMPDRKLIVIGGGTDLELVREKAGGAPNIAIKGHVSDAELQSTLGAARAFVYAGEEDFGISLVEAQAAGTPLIAYGRGGACDIVQPGVTGLLFDTQSAESIIAAVQEFEEHEKDMTPELCHQNALRFSEDLFRSRFTSFVAQQWREFMPSRSNDRV</sequence>
<reference evidence="3" key="1">
    <citation type="journal article" date="2014" name="Int. J. Syst. Evol. Microbiol.">
        <title>Complete genome of a new Firmicutes species belonging to the dominant human colonic microbiota ('Ruminococcus bicirculans') reveals two chromosomes and a selective capacity to utilize plant glucans.</title>
        <authorList>
            <consortium name="NISC Comparative Sequencing Program"/>
            <person name="Wegmann U."/>
            <person name="Louis P."/>
            <person name="Goesmann A."/>
            <person name="Henrissat B."/>
            <person name="Duncan S.H."/>
            <person name="Flint H.J."/>
        </authorList>
    </citation>
    <scope>NUCLEOTIDE SEQUENCE</scope>
    <source>
        <strain evidence="3">NBRC 3250</strain>
    </source>
</reference>
<dbReference type="OrthoDB" id="9801573at2"/>
<dbReference type="Proteomes" id="UP000075682">
    <property type="component" value="Unassembled WGS sequence"/>
</dbReference>
<evidence type="ECO:0000313" key="8">
    <source>
        <dbReference type="Proteomes" id="UP001156672"/>
    </source>
</evidence>
<reference evidence="3" key="4">
    <citation type="submission" date="2023-01" db="EMBL/GenBank/DDBJ databases">
        <title>Draft genome sequence of Gluconobacter albidus strain NBRC 3250.</title>
        <authorList>
            <person name="Sun Q."/>
            <person name="Mori K."/>
        </authorList>
    </citation>
    <scope>NUCLEOTIDE SEQUENCE</scope>
    <source>
        <strain evidence="3">NBRC 3250</strain>
    </source>
</reference>
<dbReference type="PANTHER" id="PTHR45947">
    <property type="entry name" value="SULFOQUINOVOSYL TRANSFERASE SQD2"/>
    <property type="match status" value="1"/>
</dbReference>
<dbReference type="STRING" id="318683.A0U94_09795"/>
<evidence type="ECO:0000313" key="4">
    <source>
        <dbReference type="EMBL" id="KXV37425.1"/>
    </source>
</evidence>
<reference evidence="6 7" key="2">
    <citation type="submission" date="2015-06" db="EMBL/GenBank/DDBJ databases">
        <title>Improved classification and identification of acetic acid bacteria using matrix-assisted laser desorption/ionization time-of-flight mass spectrometry; Gluconobacter nephelii and Gluconobacter uchimurae are later heterotypic synonyms of Gluconobacter japonicus and Gluconobacter oxydans, respectively.</title>
        <authorList>
            <person name="Li L."/>
            <person name="Cleenwerck I."/>
            <person name="De Vuyst L."/>
            <person name="Vandamme P."/>
        </authorList>
    </citation>
    <scope>NUCLEOTIDE SEQUENCE [LARGE SCALE GENOMIC DNA]</scope>
    <source>
        <strain evidence="4 7">LMG 1356</strain>
        <strain evidence="5 6">LMG 1768</strain>
    </source>
</reference>
<feature type="domain" description="Glycosyl transferase family 1" evidence="1">
    <location>
        <begin position="200"/>
        <end position="339"/>
    </location>
</feature>
<dbReference type="EMBL" id="LHZR01000109">
    <property type="protein sequence ID" value="KXV47426.1"/>
    <property type="molecule type" value="Genomic_DNA"/>
</dbReference>
<dbReference type="GO" id="GO:0016757">
    <property type="term" value="F:glycosyltransferase activity"/>
    <property type="evidence" value="ECO:0007669"/>
    <property type="project" value="InterPro"/>
</dbReference>
<dbReference type="SUPFAM" id="SSF53756">
    <property type="entry name" value="UDP-Glycosyltransferase/glycogen phosphorylase"/>
    <property type="match status" value="1"/>
</dbReference>
<protein>
    <submittedName>
        <fullName evidence="5">Glycosyl transferase family 1</fullName>
    </submittedName>
</protein>
<feature type="domain" description="Glycosyltransferase subfamily 4-like N-terminal" evidence="2">
    <location>
        <begin position="18"/>
        <end position="195"/>
    </location>
</feature>
<dbReference type="EMBL" id="LHZN01000138">
    <property type="protein sequence ID" value="KXV37425.1"/>
    <property type="molecule type" value="Genomic_DNA"/>
</dbReference>
<proteinExistence type="predicted"/>
<evidence type="ECO:0000313" key="6">
    <source>
        <dbReference type="Proteomes" id="UP000075636"/>
    </source>
</evidence>
<dbReference type="Pfam" id="PF13439">
    <property type="entry name" value="Glyco_transf_4"/>
    <property type="match status" value="1"/>
</dbReference>
<gene>
    <name evidence="4" type="ORF">AD941_10900</name>
    <name evidence="5" type="ORF">AD945_10300</name>
    <name evidence="3" type="ORF">GCM10007866_27710</name>
</gene>
<dbReference type="InterPro" id="IPR050194">
    <property type="entry name" value="Glycosyltransferase_grp1"/>
</dbReference>
<dbReference type="InterPro" id="IPR028098">
    <property type="entry name" value="Glyco_trans_4-like_N"/>
</dbReference>
<name>A0A149THR8_9PROT</name>
<evidence type="ECO:0000313" key="3">
    <source>
        <dbReference type="EMBL" id="GLQ70318.1"/>
    </source>
</evidence>
<dbReference type="EMBL" id="BSNW01000050">
    <property type="protein sequence ID" value="GLQ70318.1"/>
    <property type="molecule type" value="Genomic_DNA"/>
</dbReference>
<accession>A0A149THR8</accession>
<dbReference type="RefSeq" id="WP_062031015.1">
    <property type="nucleotide sequence ID" value="NZ_BEWL01000002.1"/>
</dbReference>
<dbReference type="Proteomes" id="UP001156672">
    <property type="component" value="Unassembled WGS sequence"/>
</dbReference>
<evidence type="ECO:0000259" key="1">
    <source>
        <dbReference type="Pfam" id="PF00534"/>
    </source>
</evidence>
<dbReference type="PANTHER" id="PTHR45947:SF3">
    <property type="entry name" value="SULFOQUINOVOSYL TRANSFERASE SQD2"/>
    <property type="match status" value="1"/>
</dbReference>
<reference evidence="8" key="3">
    <citation type="journal article" date="2019" name="Int. J. Syst. Evol. Microbiol.">
        <title>The Global Catalogue of Microorganisms (GCM) 10K type strain sequencing project: providing services to taxonomists for standard genome sequencing and annotation.</title>
        <authorList>
            <consortium name="The Broad Institute Genomics Platform"/>
            <consortium name="The Broad Institute Genome Sequencing Center for Infectious Disease"/>
            <person name="Wu L."/>
            <person name="Ma J."/>
        </authorList>
    </citation>
    <scope>NUCLEOTIDE SEQUENCE [LARGE SCALE GENOMIC DNA]</scope>
    <source>
        <strain evidence="8">NBRC 3250</strain>
    </source>
</reference>
<comment type="caution">
    <text evidence="5">The sequence shown here is derived from an EMBL/GenBank/DDBJ whole genome shotgun (WGS) entry which is preliminary data.</text>
</comment>
<dbReference type="PATRIC" id="fig|318683.5.peg.630"/>
<dbReference type="Gene3D" id="3.40.50.2000">
    <property type="entry name" value="Glycogen Phosphorylase B"/>
    <property type="match status" value="2"/>
</dbReference>
<dbReference type="Pfam" id="PF00534">
    <property type="entry name" value="Glycos_transf_1"/>
    <property type="match status" value="1"/>
</dbReference>
<dbReference type="InterPro" id="IPR001296">
    <property type="entry name" value="Glyco_trans_1"/>
</dbReference>
<organism evidence="5 6">
    <name type="scientific">Gluconobacter albidus</name>
    <dbReference type="NCBI Taxonomy" id="318683"/>
    <lineage>
        <taxon>Bacteria</taxon>
        <taxon>Pseudomonadati</taxon>
        <taxon>Pseudomonadota</taxon>
        <taxon>Alphaproteobacteria</taxon>
        <taxon>Acetobacterales</taxon>
        <taxon>Acetobacteraceae</taxon>
        <taxon>Gluconobacter</taxon>
    </lineage>
</organism>